<dbReference type="EMBL" id="JAENGY010001284">
    <property type="protein sequence ID" value="KAG6950614.1"/>
    <property type="molecule type" value="Genomic_DNA"/>
</dbReference>
<organism evidence="2 3">
    <name type="scientific">Phytophthora aleatoria</name>
    <dbReference type="NCBI Taxonomy" id="2496075"/>
    <lineage>
        <taxon>Eukaryota</taxon>
        <taxon>Sar</taxon>
        <taxon>Stramenopiles</taxon>
        <taxon>Oomycota</taxon>
        <taxon>Peronosporomycetes</taxon>
        <taxon>Peronosporales</taxon>
        <taxon>Peronosporaceae</taxon>
        <taxon>Phytophthora</taxon>
    </lineage>
</organism>
<evidence type="ECO:0000313" key="3">
    <source>
        <dbReference type="Proteomes" id="UP000709295"/>
    </source>
</evidence>
<feature type="region of interest" description="Disordered" evidence="1">
    <location>
        <begin position="50"/>
        <end position="74"/>
    </location>
</feature>
<reference evidence="2" key="1">
    <citation type="submission" date="2021-01" db="EMBL/GenBank/DDBJ databases">
        <title>Phytophthora aleatoria, a newly-described species from Pinus radiata is distinct from Phytophthora cactorum isolates based on comparative genomics.</title>
        <authorList>
            <person name="Mcdougal R."/>
            <person name="Panda P."/>
            <person name="Williams N."/>
            <person name="Studholme D.J."/>
        </authorList>
    </citation>
    <scope>NUCLEOTIDE SEQUENCE</scope>
    <source>
        <strain evidence="2">NZFS 4037</strain>
    </source>
</reference>
<keyword evidence="3" id="KW-1185">Reference proteome</keyword>
<name>A0A8J5M0P3_9STRA</name>
<feature type="compositionally biased region" description="Acidic residues" evidence="1">
    <location>
        <begin position="63"/>
        <end position="72"/>
    </location>
</feature>
<dbReference type="AlphaFoldDB" id="A0A8J5M0P3"/>
<dbReference type="Proteomes" id="UP000709295">
    <property type="component" value="Unassembled WGS sequence"/>
</dbReference>
<evidence type="ECO:0000256" key="1">
    <source>
        <dbReference type="SAM" id="MobiDB-lite"/>
    </source>
</evidence>
<proteinExistence type="predicted"/>
<protein>
    <submittedName>
        <fullName evidence="2">Uncharacterized protein</fullName>
    </submittedName>
</protein>
<accession>A0A8J5M0P3</accession>
<sequence length="87" mass="9759">MEIAQLQQQAADENRLVRARMHGVVVPLFLHVSDFRDTLELPAYSLRTQFRKPRDLGTPDPAQDIEDADNADTADATSALLEKLQRG</sequence>
<evidence type="ECO:0000313" key="2">
    <source>
        <dbReference type="EMBL" id="KAG6950614.1"/>
    </source>
</evidence>
<comment type="caution">
    <text evidence="2">The sequence shown here is derived from an EMBL/GenBank/DDBJ whole genome shotgun (WGS) entry which is preliminary data.</text>
</comment>
<gene>
    <name evidence="2" type="ORF">JG688_00014086</name>
</gene>